<feature type="non-terminal residue" evidence="2">
    <location>
        <position position="1"/>
    </location>
</feature>
<feature type="compositionally biased region" description="Basic and acidic residues" evidence="1">
    <location>
        <begin position="105"/>
        <end position="119"/>
    </location>
</feature>
<dbReference type="EC" id="1.1.1.100" evidence="2"/>
<dbReference type="AlphaFoldDB" id="A0A6J4TIE6"/>
<evidence type="ECO:0000256" key="1">
    <source>
        <dbReference type="SAM" id="MobiDB-lite"/>
    </source>
</evidence>
<feature type="compositionally biased region" description="Basic and acidic residues" evidence="1">
    <location>
        <begin position="167"/>
        <end position="185"/>
    </location>
</feature>
<protein>
    <submittedName>
        <fullName evidence="2">3-oxoacyl-[acyl-carrier protein] reductase</fullName>
        <ecNumber evidence="2">1.1.1.100</ecNumber>
    </submittedName>
</protein>
<keyword evidence="2" id="KW-0560">Oxidoreductase</keyword>
<feature type="non-terminal residue" evidence="2">
    <location>
        <position position="260"/>
    </location>
</feature>
<evidence type="ECO:0000313" key="2">
    <source>
        <dbReference type="EMBL" id="CAA9524307.1"/>
    </source>
</evidence>
<dbReference type="GO" id="GO:0004316">
    <property type="term" value="F:3-oxoacyl-[acyl-carrier-protein] reductase (NADPH) activity"/>
    <property type="evidence" value="ECO:0007669"/>
    <property type="project" value="UniProtKB-EC"/>
</dbReference>
<reference evidence="2" key="1">
    <citation type="submission" date="2020-02" db="EMBL/GenBank/DDBJ databases">
        <authorList>
            <person name="Meier V. D."/>
        </authorList>
    </citation>
    <scope>NUCLEOTIDE SEQUENCE</scope>
    <source>
        <strain evidence="2">AVDCRST_MAG85</strain>
    </source>
</reference>
<gene>
    <name evidence="2" type="ORF">AVDCRST_MAG85-3092</name>
</gene>
<feature type="compositionally biased region" description="Basic residues" evidence="1">
    <location>
        <begin position="37"/>
        <end position="47"/>
    </location>
</feature>
<feature type="region of interest" description="Disordered" evidence="1">
    <location>
        <begin position="30"/>
        <end position="260"/>
    </location>
</feature>
<name>A0A6J4TIE6_9ACTN</name>
<feature type="compositionally biased region" description="Basic residues" evidence="1">
    <location>
        <begin position="73"/>
        <end position="104"/>
    </location>
</feature>
<proteinExistence type="predicted"/>
<feature type="compositionally biased region" description="Basic and acidic residues" evidence="1">
    <location>
        <begin position="210"/>
        <end position="228"/>
    </location>
</feature>
<organism evidence="2">
    <name type="scientific">uncultured Solirubrobacteraceae bacterium</name>
    <dbReference type="NCBI Taxonomy" id="1162706"/>
    <lineage>
        <taxon>Bacteria</taxon>
        <taxon>Bacillati</taxon>
        <taxon>Actinomycetota</taxon>
        <taxon>Thermoleophilia</taxon>
        <taxon>Solirubrobacterales</taxon>
        <taxon>Solirubrobacteraceae</taxon>
        <taxon>environmental samples</taxon>
    </lineage>
</organism>
<dbReference type="EMBL" id="CADCVT010000344">
    <property type="protein sequence ID" value="CAA9524307.1"/>
    <property type="molecule type" value="Genomic_DNA"/>
</dbReference>
<feature type="compositionally biased region" description="Basic and acidic residues" evidence="1">
    <location>
        <begin position="241"/>
        <end position="260"/>
    </location>
</feature>
<accession>A0A6J4TIE6</accession>
<sequence>ERTPTGQDRPDHRIGLRHRASHCRRVRRGWRLGGRALPRRRGRRRAQQAHGRSGGRTCRRRPGRHLGGGRGRPAVRRGGRRVRPRRHPHEQRGRRRLRRRGRRPRDRDVRPGDQDERVRGVLLLPPVRAAAQGGCRGGRQDHQRHLGPPGDPQRRRRRLRLLQGSAEDAHADARARARPDADQRQLPRPRHGPHAVQPGGHRRPRPARRAGPEHSLEASRRAGGDRPACRLPRLAGQRLRHGGDVLHGRRADDQPRARGL</sequence>